<protein>
    <submittedName>
        <fullName evidence="3 4">Thioredoxin</fullName>
    </submittedName>
</protein>
<gene>
    <name evidence="3" type="primary">soxW</name>
    <name evidence="3" type="ORF">GCM10008024_13310</name>
    <name evidence="4" type="ORF">SAMN05444006_10620</name>
</gene>
<dbReference type="Proteomes" id="UP000199541">
    <property type="component" value="Unassembled WGS sequence"/>
</dbReference>
<evidence type="ECO:0000259" key="2">
    <source>
        <dbReference type="Pfam" id="PF13098"/>
    </source>
</evidence>
<dbReference type="EMBL" id="BNAB01000005">
    <property type="protein sequence ID" value="GHE00748.1"/>
    <property type="molecule type" value="Genomic_DNA"/>
</dbReference>
<name>A0AAN4ZYS9_9RHOB</name>
<dbReference type="Proteomes" id="UP000634647">
    <property type="component" value="Unassembled WGS sequence"/>
</dbReference>
<feature type="chain" id="PRO_5042849631" evidence="1">
    <location>
        <begin position="27"/>
        <end position="200"/>
    </location>
</feature>
<dbReference type="InterPro" id="IPR036249">
    <property type="entry name" value="Thioredoxin-like_sf"/>
</dbReference>
<reference evidence="4 5" key="2">
    <citation type="submission" date="2016-10" db="EMBL/GenBank/DDBJ databases">
        <authorList>
            <person name="Varghese N."/>
            <person name="Submissions S."/>
        </authorList>
    </citation>
    <scope>NUCLEOTIDE SEQUENCE [LARGE SCALE GENOMIC DNA]</scope>
    <source>
        <strain evidence="4 5">DSM 24802</strain>
    </source>
</reference>
<dbReference type="CDD" id="cd02951">
    <property type="entry name" value="SoxW"/>
    <property type="match status" value="1"/>
</dbReference>
<evidence type="ECO:0000313" key="3">
    <source>
        <dbReference type="EMBL" id="GHE00748.1"/>
    </source>
</evidence>
<reference evidence="3" key="1">
    <citation type="journal article" date="2014" name="Int. J. Syst. Evol. Microbiol.">
        <title>Complete genome sequence of Corynebacterium casei LMG S-19264T (=DSM 44701T), isolated from a smear-ripened cheese.</title>
        <authorList>
            <consortium name="US DOE Joint Genome Institute (JGI-PGF)"/>
            <person name="Walter F."/>
            <person name="Albersmeier A."/>
            <person name="Kalinowski J."/>
            <person name="Ruckert C."/>
        </authorList>
    </citation>
    <scope>NUCLEOTIDE SEQUENCE</scope>
    <source>
        <strain evidence="3">CGMCC 1.10859</strain>
    </source>
</reference>
<evidence type="ECO:0000313" key="4">
    <source>
        <dbReference type="EMBL" id="SDW69749.1"/>
    </source>
</evidence>
<evidence type="ECO:0000256" key="1">
    <source>
        <dbReference type="SAM" id="SignalP"/>
    </source>
</evidence>
<evidence type="ECO:0000313" key="5">
    <source>
        <dbReference type="Proteomes" id="UP000199541"/>
    </source>
</evidence>
<dbReference type="InterPro" id="IPR041737">
    <property type="entry name" value="SoxW"/>
</dbReference>
<dbReference type="EMBL" id="FNOB01000006">
    <property type="protein sequence ID" value="SDW69749.1"/>
    <property type="molecule type" value="Genomic_DNA"/>
</dbReference>
<dbReference type="InterPro" id="IPR012336">
    <property type="entry name" value="Thioredoxin-like_fold"/>
</dbReference>
<reference evidence="3" key="3">
    <citation type="submission" date="2023-06" db="EMBL/GenBank/DDBJ databases">
        <authorList>
            <person name="Sun Q."/>
            <person name="Zhou Y."/>
        </authorList>
    </citation>
    <scope>NUCLEOTIDE SEQUENCE</scope>
    <source>
        <strain evidence="3">CGMCC 1.10859</strain>
    </source>
</reference>
<dbReference type="SUPFAM" id="SSF52833">
    <property type="entry name" value="Thioredoxin-like"/>
    <property type="match status" value="1"/>
</dbReference>
<keyword evidence="1" id="KW-0732">Signal</keyword>
<feature type="signal peptide" evidence="1">
    <location>
        <begin position="1"/>
        <end position="26"/>
    </location>
</feature>
<keyword evidence="5" id="KW-1185">Reference proteome</keyword>
<evidence type="ECO:0000313" key="6">
    <source>
        <dbReference type="Proteomes" id="UP000634647"/>
    </source>
</evidence>
<dbReference type="Pfam" id="PF13098">
    <property type="entry name" value="Thioredoxin_2"/>
    <property type="match status" value="1"/>
</dbReference>
<dbReference type="AlphaFoldDB" id="A0AAN4ZYS9"/>
<organism evidence="3 6">
    <name type="scientific">Allgaiera indica</name>
    <dbReference type="NCBI Taxonomy" id="765699"/>
    <lineage>
        <taxon>Bacteria</taxon>
        <taxon>Pseudomonadati</taxon>
        <taxon>Pseudomonadota</taxon>
        <taxon>Alphaproteobacteria</taxon>
        <taxon>Rhodobacterales</taxon>
        <taxon>Paracoccaceae</taxon>
        <taxon>Allgaiera</taxon>
    </lineage>
</organism>
<sequence length="200" mass="21859">MRRHTKIVTAAILAGAALLGATAAFAGANANVPKLGDDGLYHPSFEMETFKDLRDDLKEANAAGKRLLIIVEQRGCIYCKKMETEVFPDPAIHKLLTEKYFVDIFNMWGDTQVTDFDGKVLTEKEAVRRWGVNFTPTMIFLPQTVPAGKTAAQAAVLTVPGAFGKITTLGMLHYVLDRAYETGEGLQEYMKDGKGAAADN</sequence>
<accession>A0AAN4ZYS9</accession>
<comment type="caution">
    <text evidence="3">The sequence shown here is derived from an EMBL/GenBank/DDBJ whole genome shotgun (WGS) entry which is preliminary data.</text>
</comment>
<proteinExistence type="predicted"/>
<feature type="domain" description="Thioredoxin-like fold" evidence="2">
    <location>
        <begin position="61"/>
        <end position="144"/>
    </location>
</feature>
<dbReference type="Gene3D" id="3.40.30.10">
    <property type="entry name" value="Glutaredoxin"/>
    <property type="match status" value="1"/>
</dbReference>
<dbReference type="RefSeq" id="WP_035844117.1">
    <property type="nucleotide sequence ID" value="NZ_BNAB01000005.1"/>
</dbReference>